<dbReference type="InterPro" id="IPR036942">
    <property type="entry name" value="Beta-barrel_TonB_sf"/>
</dbReference>
<evidence type="ECO:0000256" key="3">
    <source>
        <dbReference type="ARBA" id="ARBA00022452"/>
    </source>
</evidence>
<dbReference type="EMBL" id="AWFF01000032">
    <property type="protein sequence ID" value="KCZ54909.1"/>
    <property type="molecule type" value="Genomic_DNA"/>
</dbReference>
<dbReference type="PATRIC" id="fig|1280946.3.peg.1375"/>
<evidence type="ECO:0000256" key="6">
    <source>
        <dbReference type="ARBA" id="ARBA00023136"/>
    </source>
</evidence>
<evidence type="ECO:0000256" key="8">
    <source>
        <dbReference type="PROSITE-ProRule" id="PRU01360"/>
    </source>
</evidence>
<feature type="signal peptide" evidence="9">
    <location>
        <begin position="1"/>
        <end position="23"/>
    </location>
</feature>
<dbReference type="GO" id="GO:0009279">
    <property type="term" value="C:cell outer membrane"/>
    <property type="evidence" value="ECO:0007669"/>
    <property type="project" value="UniProtKB-SubCell"/>
</dbReference>
<feature type="domain" description="TonB-dependent receptor plug" evidence="10">
    <location>
        <begin position="61"/>
        <end position="165"/>
    </location>
</feature>
<evidence type="ECO:0000256" key="1">
    <source>
        <dbReference type="ARBA" id="ARBA00004571"/>
    </source>
</evidence>
<feature type="chain" id="PRO_5001615053" description="TonB-dependent receptor plug domain-containing protein" evidence="9">
    <location>
        <begin position="24"/>
        <end position="914"/>
    </location>
</feature>
<keyword evidence="5 9" id="KW-0732">Signal</keyword>
<evidence type="ECO:0000256" key="9">
    <source>
        <dbReference type="SAM" id="SignalP"/>
    </source>
</evidence>
<dbReference type="InterPro" id="IPR012910">
    <property type="entry name" value="Plug_dom"/>
</dbReference>
<dbReference type="eggNOG" id="COG4206">
    <property type="taxonomic scope" value="Bacteria"/>
</dbReference>
<sequence>MNRMLKFSLSALLATAAIPAALAEPDAGGEDTKRLETIRVEGQTVDASVSDLAIDFAEYGTQVQLITDEEIATGGFTNFGELASGLIRGANIGYSPDEGEFTIRIDGGTDRDTLLLVDGVPYFDRSSPLEDLWPATAIDPRMISSVEVYRGGNSLYFGSNGGLGVVSVKTKEPDGTLNGQFGVYAGAFKTREIYGNISVPLDKEGKHSFLVYGRSYETDAHELFSEDAYGDNVLALGGRHEFPYSYNSLGFKYLWQIAPETDLRLGASYSTIDFRDSFPQSTVFQPNFTEFPIYNAAFEHRFNDKLKLEVEGHYQNPQLKNNEIDARICQIPRVQDLPQDIQALAADQGITSFSTASQFEAFAADIPGLAAGCVTNPYGGAGGAYDDKANTPDGIDRSFWLNNDPDSPYYGQPFGTFDNPFPIGNPIGYVIQSTASFGDGGPTKGFGTVDQRESGYTDFGLNARATYTINDMVEVVAGVQNTSYRDNSDDDFGVRDVTLSSTGIYGDLRLSLPVLDGFSGSFAARQDFNDKFDDQSVWKVGMRQNLGYGLYARGSGGTSYSLPKIDEIGAFGPTTNINPGLEPQKVDALNVGAGIDGDIFGGTYNIEIGYFDTDIENLFSSRSIGQVCLQYANDVANPLYPDLDNDTSAIQNNRKSIIPPDSFCSYAASNNLDASQGVSVNALNTQEIQGFTIDVAFDLDKWAADFSFTKMESLEENATFGQFARLEGTAITLDGNYTAAELGTLTARGASAALLSPDGYIIPGVRGSDRKIQSSERPDWTLSGLITYKPTDRWVFSLNPRWQGDEFANSGTSVARLVNPQGERVFERLNFGNYFVLNGSVQYFLGDEKQHRFLIRGVNLLGEDYFERASGGSSYTRDRAAVRGEIGPNDAAYYRQYGWNGKPRSFWIQYEYSF</sequence>
<dbReference type="InterPro" id="IPR037066">
    <property type="entry name" value="Plug_dom_sf"/>
</dbReference>
<dbReference type="eggNOG" id="COG1629">
    <property type="taxonomic scope" value="Bacteria"/>
</dbReference>
<organism evidence="11 12">
    <name type="scientific">Hyphomonas beringensis</name>
    <dbReference type="NCBI Taxonomy" id="1280946"/>
    <lineage>
        <taxon>Bacteria</taxon>
        <taxon>Pseudomonadati</taxon>
        <taxon>Pseudomonadota</taxon>
        <taxon>Alphaproteobacteria</taxon>
        <taxon>Hyphomonadales</taxon>
        <taxon>Hyphomonadaceae</taxon>
        <taxon>Hyphomonas</taxon>
    </lineage>
</organism>
<proteinExistence type="inferred from homology"/>
<dbReference type="RefSeq" id="WP_034794638.1">
    <property type="nucleotide sequence ID" value="NZ_AWFF01000032.1"/>
</dbReference>
<keyword evidence="4 8" id="KW-0812">Transmembrane</keyword>
<dbReference type="PANTHER" id="PTHR30069:SF29">
    <property type="entry name" value="HEMOGLOBIN AND HEMOGLOBIN-HAPTOGLOBIN-BINDING PROTEIN 1-RELATED"/>
    <property type="match status" value="1"/>
</dbReference>
<dbReference type="AlphaFoldDB" id="A0A062UE75"/>
<keyword evidence="12" id="KW-1185">Reference proteome</keyword>
<evidence type="ECO:0000313" key="12">
    <source>
        <dbReference type="Proteomes" id="UP000027037"/>
    </source>
</evidence>
<dbReference type="Gene3D" id="2.170.130.10">
    <property type="entry name" value="TonB-dependent receptor, plug domain"/>
    <property type="match status" value="1"/>
</dbReference>
<name>A0A062UE75_9PROT</name>
<dbReference type="GO" id="GO:0015344">
    <property type="term" value="F:siderophore uptake transmembrane transporter activity"/>
    <property type="evidence" value="ECO:0007669"/>
    <property type="project" value="TreeGrafter"/>
</dbReference>
<dbReference type="GO" id="GO:0044718">
    <property type="term" value="P:siderophore transmembrane transport"/>
    <property type="evidence" value="ECO:0007669"/>
    <property type="project" value="TreeGrafter"/>
</dbReference>
<comment type="subcellular location">
    <subcellularLocation>
        <location evidence="1 8">Cell outer membrane</location>
        <topology evidence="1 8">Multi-pass membrane protein</topology>
    </subcellularLocation>
</comment>
<protein>
    <recommendedName>
        <fullName evidence="10">TonB-dependent receptor plug domain-containing protein</fullName>
    </recommendedName>
</protein>
<evidence type="ECO:0000256" key="4">
    <source>
        <dbReference type="ARBA" id="ARBA00022692"/>
    </source>
</evidence>
<dbReference type="PROSITE" id="PS52016">
    <property type="entry name" value="TONB_DEPENDENT_REC_3"/>
    <property type="match status" value="1"/>
</dbReference>
<gene>
    <name evidence="11" type="ORF">HY29_01515</name>
</gene>
<dbReference type="InterPro" id="IPR039426">
    <property type="entry name" value="TonB-dep_rcpt-like"/>
</dbReference>
<dbReference type="Gene3D" id="2.40.170.20">
    <property type="entry name" value="TonB-dependent receptor, beta-barrel domain"/>
    <property type="match status" value="1"/>
</dbReference>
<comment type="similarity">
    <text evidence="8">Belongs to the TonB-dependent receptor family.</text>
</comment>
<keyword evidence="3 8" id="KW-1134">Transmembrane beta strand</keyword>
<dbReference type="STRING" id="1280946.HY29_01515"/>
<reference evidence="11 12" key="1">
    <citation type="journal article" date="2014" name="Antonie Van Leeuwenhoek">
        <title>Hyphomonas beringensis sp. nov. and Hyphomonas chukchiensis sp. nov., isolated from surface seawater of the Bering Sea and Chukchi Sea.</title>
        <authorList>
            <person name="Li C."/>
            <person name="Lai Q."/>
            <person name="Li G."/>
            <person name="Dong C."/>
            <person name="Wang J."/>
            <person name="Liao Y."/>
            <person name="Shao Z."/>
        </authorList>
    </citation>
    <scope>NUCLEOTIDE SEQUENCE [LARGE SCALE GENOMIC DNA]</scope>
    <source>
        <strain evidence="11 12">25B14_1</strain>
    </source>
</reference>
<evidence type="ECO:0000256" key="5">
    <source>
        <dbReference type="ARBA" id="ARBA00022729"/>
    </source>
</evidence>
<keyword evidence="6 8" id="KW-0472">Membrane</keyword>
<evidence type="ECO:0000256" key="2">
    <source>
        <dbReference type="ARBA" id="ARBA00022448"/>
    </source>
</evidence>
<dbReference type="PANTHER" id="PTHR30069">
    <property type="entry name" value="TONB-DEPENDENT OUTER MEMBRANE RECEPTOR"/>
    <property type="match status" value="1"/>
</dbReference>
<dbReference type="Proteomes" id="UP000027037">
    <property type="component" value="Unassembled WGS sequence"/>
</dbReference>
<keyword evidence="7 8" id="KW-0998">Cell outer membrane</keyword>
<dbReference type="Pfam" id="PF07715">
    <property type="entry name" value="Plug"/>
    <property type="match status" value="1"/>
</dbReference>
<evidence type="ECO:0000313" key="11">
    <source>
        <dbReference type="EMBL" id="KCZ54909.1"/>
    </source>
</evidence>
<dbReference type="OrthoDB" id="9764669at2"/>
<accession>A0A062UE75</accession>
<evidence type="ECO:0000256" key="7">
    <source>
        <dbReference type="ARBA" id="ARBA00023237"/>
    </source>
</evidence>
<comment type="caution">
    <text evidence="11">The sequence shown here is derived from an EMBL/GenBank/DDBJ whole genome shotgun (WGS) entry which is preliminary data.</text>
</comment>
<dbReference type="SUPFAM" id="SSF56935">
    <property type="entry name" value="Porins"/>
    <property type="match status" value="1"/>
</dbReference>
<keyword evidence="2 8" id="KW-0813">Transport</keyword>
<evidence type="ECO:0000259" key="10">
    <source>
        <dbReference type="Pfam" id="PF07715"/>
    </source>
</evidence>